<protein>
    <submittedName>
        <fullName evidence="2">Uncharacterized protein</fullName>
    </submittedName>
</protein>
<name>A0A8X6UER1_NEPPI</name>
<gene>
    <name evidence="2" type="ORF">NPIL_20551</name>
</gene>
<organism evidence="2 3">
    <name type="scientific">Nephila pilipes</name>
    <name type="common">Giant wood spider</name>
    <name type="synonym">Nephila maculata</name>
    <dbReference type="NCBI Taxonomy" id="299642"/>
    <lineage>
        <taxon>Eukaryota</taxon>
        <taxon>Metazoa</taxon>
        <taxon>Ecdysozoa</taxon>
        <taxon>Arthropoda</taxon>
        <taxon>Chelicerata</taxon>
        <taxon>Arachnida</taxon>
        <taxon>Araneae</taxon>
        <taxon>Araneomorphae</taxon>
        <taxon>Entelegynae</taxon>
        <taxon>Araneoidea</taxon>
        <taxon>Nephilidae</taxon>
        <taxon>Nephila</taxon>
    </lineage>
</organism>
<keyword evidence="3" id="KW-1185">Reference proteome</keyword>
<dbReference type="Proteomes" id="UP000887013">
    <property type="component" value="Unassembled WGS sequence"/>
</dbReference>
<comment type="caution">
    <text evidence="2">The sequence shown here is derived from an EMBL/GenBank/DDBJ whole genome shotgun (WGS) entry which is preliminary data.</text>
</comment>
<dbReference type="AlphaFoldDB" id="A0A8X6UER1"/>
<feature type="compositionally biased region" description="Low complexity" evidence="1">
    <location>
        <begin position="1"/>
        <end position="20"/>
    </location>
</feature>
<accession>A0A8X6UER1</accession>
<dbReference type="EMBL" id="BMAW01029396">
    <property type="protein sequence ID" value="GFU11759.1"/>
    <property type="molecule type" value="Genomic_DNA"/>
</dbReference>
<proteinExistence type="predicted"/>
<sequence length="80" mass="9172">MPSSITTKTPPTFPNPNSFTDPEDLIVQLPPPFFSFHQRSLNVWRCPCSWSFNMPPDNQALRALESENNNCDICMNIPYI</sequence>
<evidence type="ECO:0000313" key="3">
    <source>
        <dbReference type="Proteomes" id="UP000887013"/>
    </source>
</evidence>
<evidence type="ECO:0000256" key="1">
    <source>
        <dbReference type="SAM" id="MobiDB-lite"/>
    </source>
</evidence>
<evidence type="ECO:0000313" key="2">
    <source>
        <dbReference type="EMBL" id="GFU11759.1"/>
    </source>
</evidence>
<reference evidence="2" key="1">
    <citation type="submission" date="2020-08" db="EMBL/GenBank/DDBJ databases">
        <title>Multicomponent nature underlies the extraordinary mechanical properties of spider dragline silk.</title>
        <authorList>
            <person name="Kono N."/>
            <person name="Nakamura H."/>
            <person name="Mori M."/>
            <person name="Yoshida Y."/>
            <person name="Ohtoshi R."/>
            <person name="Malay A.D."/>
            <person name="Moran D.A.P."/>
            <person name="Tomita M."/>
            <person name="Numata K."/>
            <person name="Arakawa K."/>
        </authorList>
    </citation>
    <scope>NUCLEOTIDE SEQUENCE</scope>
</reference>
<feature type="region of interest" description="Disordered" evidence="1">
    <location>
        <begin position="1"/>
        <end position="22"/>
    </location>
</feature>